<keyword evidence="4" id="KW-1185">Reference proteome</keyword>
<evidence type="ECO:0000313" key="4">
    <source>
        <dbReference type="Proteomes" id="UP000285864"/>
    </source>
</evidence>
<evidence type="ECO:0000256" key="1">
    <source>
        <dbReference type="ARBA" id="ARBA00023125"/>
    </source>
</evidence>
<dbReference type="InterPro" id="IPR005902">
    <property type="entry name" value="HU_DNA-bd_put"/>
</dbReference>
<proteinExistence type="predicted"/>
<organism evidence="3 4">
    <name type="scientific">Phocaeicola coprocola</name>
    <dbReference type="NCBI Taxonomy" id="310298"/>
    <lineage>
        <taxon>Bacteria</taxon>
        <taxon>Pseudomonadati</taxon>
        <taxon>Bacteroidota</taxon>
        <taxon>Bacteroidia</taxon>
        <taxon>Bacteroidales</taxon>
        <taxon>Bacteroidaceae</taxon>
        <taxon>Phocaeicola</taxon>
    </lineage>
</organism>
<reference evidence="3 4" key="1">
    <citation type="submission" date="2018-08" db="EMBL/GenBank/DDBJ databases">
        <title>A genome reference for cultivated species of the human gut microbiota.</title>
        <authorList>
            <person name="Zou Y."/>
            <person name="Xue W."/>
            <person name="Luo G."/>
        </authorList>
    </citation>
    <scope>NUCLEOTIDE SEQUENCE [LARGE SCALE GENOMIC DNA]</scope>
    <source>
        <strain evidence="3 4">AF24-2</strain>
    </source>
</reference>
<dbReference type="InterPro" id="IPR010992">
    <property type="entry name" value="IHF-like_DNA-bd_dom_sf"/>
</dbReference>
<dbReference type="SUPFAM" id="SSF47729">
    <property type="entry name" value="IHF-like DNA-binding proteins"/>
    <property type="match status" value="1"/>
</dbReference>
<comment type="caution">
    <text evidence="3">The sequence shown here is derived from an EMBL/GenBank/DDBJ whole genome shotgun (WGS) entry which is preliminary data.</text>
</comment>
<dbReference type="EMBL" id="QRUU01000002">
    <property type="protein sequence ID" value="RGS00225.1"/>
    <property type="molecule type" value="Genomic_DNA"/>
</dbReference>
<evidence type="ECO:0000259" key="2">
    <source>
        <dbReference type="Pfam" id="PF18291"/>
    </source>
</evidence>
<dbReference type="Gene3D" id="4.10.520.10">
    <property type="entry name" value="IHF-like DNA-binding proteins"/>
    <property type="match status" value="1"/>
</dbReference>
<dbReference type="AlphaFoldDB" id="A0A412GZ37"/>
<keyword evidence="1 3" id="KW-0238">DNA-binding</keyword>
<dbReference type="GO" id="GO:0003677">
    <property type="term" value="F:DNA binding"/>
    <property type="evidence" value="ECO:0007669"/>
    <property type="project" value="UniProtKB-KW"/>
</dbReference>
<evidence type="ECO:0000313" key="3">
    <source>
        <dbReference type="EMBL" id="RGS00225.1"/>
    </source>
</evidence>
<dbReference type="InterPro" id="IPR041607">
    <property type="entry name" value="HU-HIG"/>
</dbReference>
<dbReference type="RefSeq" id="WP_118482733.1">
    <property type="nucleotide sequence ID" value="NZ_CAUBXQ010000025.1"/>
</dbReference>
<dbReference type="Proteomes" id="UP000285864">
    <property type="component" value="Unassembled WGS sequence"/>
</dbReference>
<gene>
    <name evidence="3" type="ORF">DWY20_00910</name>
</gene>
<sequence>MERAVTYSVVARKKPNDLEGSAKYYALAQARGEMGIREMADRIQQMCTVTRADTMAVLISLGTVMRDGLCAGEIVRLGDLGSFQIGLNGEGSATEEEYHTGLIKKAHINFRPGADLSDILTSLSYERVPVKPKKEE</sequence>
<dbReference type="NCBIfam" id="TIGR01201">
    <property type="entry name" value="HU_rel"/>
    <property type="match status" value="1"/>
</dbReference>
<feature type="domain" description="HU" evidence="2">
    <location>
        <begin position="4"/>
        <end position="127"/>
    </location>
</feature>
<name>A0A412GZ37_9BACT</name>
<protein>
    <submittedName>
        <fullName evidence="3">DNA-binding protein</fullName>
    </submittedName>
</protein>
<dbReference type="Pfam" id="PF18291">
    <property type="entry name" value="HU-HIG"/>
    <property type="match status" value="1"/>
</dbReference>
<accession>A0A412GZ37</accession>